<dbReference type="EMBL" id="WJBE01000026">
    <property type="protein sequence ID" value="MBC3901424.1"/>
    <property type="molecule type" value="Genomic_DNA"/>
</dbReference>
<sequence>MFNENSIVAKVWADAVLKGNKELSDVPNLSNLIAVVTIIVEGGASNV</sequence>
<protein>
    <submittedName>
        <fullName evidence="1">Uncharacterized protein</fullName>
    </submittedName>
</protein>
<dbReference type="Proteomes" id="UP000622405">
    <property type="component" value="Unassembled WGS sequence"/>
</dbReference>
<accession>A0ABR6Z235</accession>
<comment type="caution">
    <text evidence="1">The sequence shown here is derived from an EMBL/GenBank/DDBJ whole genome shotgun (WGS) entry which is preliminary data.</text>
</comment>
<gene>
    <name evidence="1" type="ORF">GH811_17630</name>
</gene>
<organism evidence="1 2">
    <name type="scientific">Acetobacterium malicum</name>
    <dbReference type="NCBI Taxonomy" id="52692"/>
    <lineage>
        <taxon>Bacteria</taxon>
        <taxon>Bacillati</taxon>
        <taxon>Bacillota</taxon>
        <taxon>Clostridia</taxon>
        <taxon>Eubacteriales</taxon>
        <taxon>Eubacteriaceae</taxon>
        <taxon>Acetobacterium</taxon>
    </lineage>
</organism>
<dbReference type="RefSeq" id="WP_186895475.1">
    <property type="nucleotide sequence ID" value="NZ_WJBE01000026.1"/>
</dbReference>
<proteinExistence type="predicted"/>
<name>A0ABR6Z235_9FIRM</name>
<keyword evidence="2" id="KW-1185">Reference proteome</keyword>
<evidence type="ECO:0000313" key="1">
    <source>
        <dbReference type="EMBL" id="MBC3901424.1"/>
    </source>
</evidence>
<reference evidence="1 2" key="1">
    <citation type="journal article" date="2020" name="mSystems">
        <title>Defining Genomic and Predicted Metabolic Features of the Acetobacterium Genus.</title>
        <authorList>
            <person name="Ross D.E."/>
            <person name="Marshall C.W."/>
            <person name="Gulliver D."/>
            <person name="May H.D."/>
            <person name="Norman R.S."/>
        </authorList>
    </citation>
    <scope>NUCLEOTIDE SEQUENCE [LARGE SCALE GENOMIC DNA]</scope>
    <source>
        <strain evidence="1 2">DSM 4132</strain>
    </source>
</reference>
<evidence type="ECO:0000313" key="2">
    <source>
        <dbReference type="Proteomes" id="UP000622405"/>
    </source>
</evidence>